<name>C6M208_NEISI</name>
<feature type="transmembrane region" description="Helical" evidence="1">
    <location>
        <begin position="16"/>
        <end position="35"/>
    </location>
</feature>
<keyword evidence="1" id="KW-0812">Transmembrane</keyword>
<feature type="transmembrane region" description="Helical" evidence="1">
    <location>
        <begin position="41"/>
        <end position="59"/>
    </location>
</feature>
<gene>
    <name evidence="2" type="ORF">NEISICOT_00545</name>
</gene>
<evidence type="ECO:0000256" key="1">
    <source>
        <dbReference type="SAM" id="Phobius"/>
    </source>
</evidence>
<comment type="caution">
    <text evidence="2">The sequence shown here is derived from an EMBL/GenBank/DDBJ whole genome shotgun (WGS) entry which is preliminary data.</text>
</comment>
<evidence type="ECO:0000313" key="2">
    <source>
        <dbReference type="EMBL" id="EET45835.1"/>
    </source>
</evidence>
<keyword evidence="3" id="KW-1185">Reference proteome</keyword>
<sequence length="97" mass="11076">MVLLLPIRWEATRQTVIVKLLMVVLVVGVVAVLLPSECIRFRIVGVSFIIILPMMPLAMQKITLKAIVPPIKRHWQTALKQEAVKIHCIEMERVVVR</sequence>
<evidence type="ECO:0000313" key="3">
    <source>
        <dbReference type="Proteomes" id="UP000005365"/>
    </source>
</evidence>
<proteinExistence type="predicted"/>
<dbReference type="EMBL" id="ACKO02000002">
    <property type="protein sequence ID" value="EET45835.1"/>
    <property type="molecule type" value="Genomic_DNA"/>
</dbReference>
<keyword evidence="1" id="KW-1133">Transmembrane helix</keyword>
<keyword evidence="1" id="KW-0472">Membrane</keyword>
<protein>
    <submittedName>
        <fullName evidence="2">Uncharacterized protein</fullName>
    </submittedName>
</protein>
<reference evidence="2" key="1">
    <citation type="submission" date="2009-07" db="EMBL/GenBank/DDBJ databases">
        <authorList>
            <person name="Weinstock G."/>
            <person name="Sodergren E."/>
            <person name="Clifton S."/>
            <person name="Fulton L."/>
            <person name="Fulton B."/>
            <person name="Courtney L."/>
            <person name="Fronick C."/>
            <person name="Harrison M."/>
            <person name="Strong C."/>
            <person name="Farmer C."/>
            <person name="Delahaunty K."/>
            <person name="Markovic C."/>
            <person name="Hall O."/>
            <person name="Minx P."/>
            <person name="Tomlinson C."/>
            <person name="Mitreva M."/>
            <person name="Nelson J."/>
            <person name="Hou S."/>
            <person name="Wollam A."/>
            <person name="Pepin K.H."/>
            <person name="Johnson M."/>
            <person name="Bhonagiri V."/>
            <person name="Nash W.E."/>
            <person name="Warren W."/>
            <person name="Chinwalla A."/>
            <person name="Mardis E.R."/>
            <person name="Wilson R.K."/>
        </authorList>
    </citation>
    <scope>NUCLEOTIDE SEQUENCE [LARGE SCALE GENOMIC DNA]</scope>
    <source>
        <strain evidence="2">ATCC 29256</strain>
    </source>
</reference>
<organism evidence="2 3">
    <name type="scientific">Neisseria sicca ATCC 29256</name>
    <dbReference type="NCBI Taxonomy" id="547045"/>
    <lineage>
        <taxon>Bacteria</taxon>
        <taxon>Pseudomonadati</taxon>
        <taxon>Pseudomonadota</taxon>
        <taxon>Betaproteobacteria</taxon>
        <taxon>Neisseriales</taxon>
        <taxon>Neisseriaceae</taxon>
        <taxon>Neisseria</taxon>
    </lineage>
</organism>
<accession>C6M208</accession>
<dbReference type="AlphaFoldDB" id="C6M208"/>
<dbReference type="Proteomes" id="UP000005365">
    <property type="component" value="Unassembled WGS sequence"/>
</dbReference>